<keyword evidence="1" id="KW-0472">Membrane</keyword>
<accession>A0A1J4JSK4</accession>
<dbReference type="RefSeq" id="XP_068355255.1">
    <property type="nucleotide sequence ID" value="XM_068493609.1"/>
</dbReference>
<dbReference type="AlphaFoldDB" id="A0A1J4JSK4"/>
<gene>
    <name evidence="2" type="ORF">TRFO_07325</name>
</gene>
<dbReference type="Proteomes" id="UP000179807">
    <property type="component" value="Unassembled WGS sequence"/>
</dbReference>
<feature type="transmembrane region" description="Helical" evidence="1">
    <location>
        <begin position="6"/>
        <end position="24"/>
    </location>
</feature>
<dbReference type="EMBL" id="MLAK01000882">
    <property type="protein sequence ID" value="OHT02119.1"/>
    <property type="molecule type" value="Genomic_DNA"/>
</dbReference>
<comment type="caution">
    <text evidence="2">The sequence shown here is derived from an EMBL/GenBank/DDBJ whole genome shotgun (WGS) entry which is preliminary data.</text>
</comment>
<protein>
    <recommendedName>
        <fullName evidence="4">Palmitoyltransferase</fullName>
    </recommendedName>
</protein>
<evidence type="ECO:0008006" key="4">
    <source>
        <dbReference type="Google" id="ProtNLM"/>
    </source>
</evidence>
<sequence length="203" mass="24025">MVPLFLLILLIYFLFLSFFIYVLICGNNKFHRDGFIGKVYYLMMVKLPAKLNSCATKFIPKKYANNTNATSCMGKGGPCRYFIAIFYMCIYAFFVGVYVYYIHPQVPRLYPNHVQLHRILTFLVLPWPWIIFIAFQFMDPGEITPTNVLSYMKEYPYDNAIHPEGRVCRTLHIPIVARSRYCQYTNRRVAYVHFNSKSVFFFF</sequence>
<feature type="transmembrane region" description="Helical" evidence="1">
    <location>
        <begin position="81"/>
        <end position="103"/>
    </location>
</feature>
<name>A0A1J4JSK4_9EUKA</name>
<keyword evidence="1" id="KW-1133">Transmembrane helix</keyword>
<keyword evidence="3" id="KW-1185">Reference proteome</keyword>
<feature type="transmembrane region" description="Helical" evidence="1">
    <location>
        <begin position="115"/>
        <end position="135"/>
    </location>
</feature>
<organism evidence="2 3">
    <name type="scientific">Tritrichomonas foetus</name>
    <dbReference type="NCBI Taxonomy" id="1144522"/>
    <lineage>
        <taxon>Eukaryota</taxon>
        <taxon>Metamonada</taxon>
        <taxon>Parabasalia</taxon>
        <taxon>Tritrichomonadida</taxon>
        <taxon>Tritrichomonadidae</taxon>
        <taxon>Tritrichomonas</taxon>
    </lineage>
</organism>
<dbReference type="VEuPathDB" id="TrichDB:TRFO_07325"/>
<keyword evidence="1" id="KW-0812">Transmembrane</keyword>
<proteinExistence type="predicted"/>
<reference evidence="2" key="1">
    <citation type="submission" date="2016-10" db="EMBL/GenBank/DDBJ databases">
        <authorList>
            <person name="Benchimol M."/>
            <person name="Almeida L.G."/>
            <person name="Vasconcelos A.T."/>
            <person name="Perreira-Neves A."/>
            <person name="Rosa I.A."/>
            <person name="Tasca T."/>
            <person name="Bogo M.R."/>
            <person name="de Souza W."/>
        </authorList>
    </citation>
    <scope>NUCLEOTIDE SEQUENCE [LARGE SCALE GENOMIC DNA]</scope>
    <source>
        <strain evidence="2">K</strain>
    </source>
</reference>
<dbReference type="GeneID" id="94828313"/>
<evidence type="ECO:0000313" key="2">
    <source>
        <dbReference type="EMBL" id="OHT02119.1"/>
    </source>
</evidence>
<evidence type="ECO:0000256" key="1">
    <source>
        <dbReference type="SAM" id="Phobius"/>
    </source>
</evidence>
<evidence type="ECO:0000313" key="3">
    <source>
        <dbReference type="Proteomes" id="UP000179807"/>
    </source>
</evidence>